<dbReference type="EMBL" id="JBHSGS010000042">
    <property type="protein sequence ID" value="MFC4719578.1"/>
    <property type="molecule type" value="Genomic_DNA"/>
</dbReference>
<name>A0ABV9MYE3_9ENTE</name>
<comment type="caution">
    <text evidence="1">The sequence shown here is derived from an EMBL/GenBank/DDBJ whole genome shotgun (WGS) entry which is preliminary data.</text>
</comment>
<sequence>MSRESLKSNVIKVIDNVAQESLSKKYYDTFLSNVTAEAMPLVTNGILVKNNKGNEYLIYTLPFSDVVVVETFFLGSFSFSNKFVFKDNKWLIVR</sequence>
<dbReference type="Proteomes" id="UP001595969">
    <property type="component" value="Unassembled WGS sequence"/>
</dbReference>
<accession>A0ABV9MYE3</accession>
<keyword evidence="2" id="KW-1185">Reference proteome</keyword>
<protein>
    <recommendedName>
        <fullName evidence="3">NTF2 fold domain-containing protein</fullName>
    </recommendedName>
</protein>
<evidence type="ECO:0000313" key="1">
    <source>
        <dbReference type="EMBL" id="MFC4719578.1"/>
    </source>
</evidence>
<evidence type="ECO:0000313" key="2">
    <source>
        <dbReference type="Proteomes" id="UP001595969"/>
    </source>
</evidence>
<reference evidence="2" key="1">
    <citation type="journal article" date="2019" name="Int. J. Syst. Evol. Microbiol.">
        <title>The Global Catalogue of Microorganisms (GCM) 10K type strain sequencing project: providing services to taxonomists for standard genome sequencing and annotation.</title>
        <authorList>
            <consortium name="The Broad Institute Genomics Platform"/>
            <consortium name="The Broad Institute Genome Sequencing Center for Infectious Disease"/>
            <person name="Wu L."/>
            <person name="Ma J."/>
        </authorList>
    </citation>
    <scope>NUCLEOTIDE SEQUENCE [LARGE SCALE GENOMIC DNA]</scope>
    <source>
        <strain evidence="2">CGMCC 1.19032</strain>
    </source>
</reference>
<gene>
    <name evidence="1" type="ORF">ACFO5I_07500</name>
</gene>
<dbReference type="RefSeq" id="WP_204654371.1">
    <property type="nucleotide sequence ID" value="NZ_JAFBFD010000025.1"/>
</dbReference>
<evidence type="ECO:0008006" key="3">
    <source>
        <dbReference type="Google" id="ProtNLM"/>
    </source>
</evidence>
<organism evidence="1 2">
    <name type="scientific">Enterococcus lemanii</name>
    <dbReference type="NCBI Taxonomy" id="1159752"/>
    <lineage>
        <taxon>Bacteria</taxon>
        <taxon>Bacillati</taxon>
        <taxon>Bacillota</taxon>
        <taxon>Bacilli</taxon>
        <taxon>Lactobacillales</taxon>
        <taxon>Enterococcaceae</taxon>
        <taxon>Enterococcus</taxon>
    </lineage>
</organism>
<proteinExistence type="predicted"/>